<gene>
    <name evidence="6" type="ORF">SAMN02910377_00710</name>
</gene>
<reference evidence="7" key="1">
    <citation type="submission" date="2016-10" db="EMBL/GenBank/DDBJ databases">
        <authorList>
            <person name="Varghese N."/>
        </authorList>
    </citation>
    <scope>NUCLEOTIDE SEQUENCE [LARGE SCALE GENOMIC DNA]</scope>
    <source>
        <strain evidence="7">ACV-9</strain>
    </source>
</reference>
<dbReference type="PANTHER" id="PTHR47506:SF3">
    <property type="entry name" value="HTH-TYPE TRANSCRIPTIONAL REGULATOR LMRA"/>
    <property type="match status" value="1"/>
</dbReference>
<name>A0A1H7GGK8_9FIRM</name>
<dbReference type="PRINTS" id="PR00455">
    <property type="entry name" value="HTHTETR"/>
</dbReference>
<feature type="domain" description="HTH tetR-type" evidence="5">
    <location>
        <begin position="1"/>
        <end position="58"/>
    </location>
</feature>
<organism evidence="6 7">
    <name type="scientific">Pseudobutyrivibrio ruminis</name>
    <dbReference type="NCBI Taxonomy" id="46206"/>
    <lineage>
        <taxon>Bacteria</taxon>
        <taxon>Bacillati</taxon>
        <taxon>Bacillota</taxon>
        <taxon>Clostridia</taxon>
        <taxon>Lachnospirales</taxon>
        <taxon>Lachnospiraceae</taxon>
        <taxon>Pseudobutyrivibrio</taxon>
    </lineage>
</organism>
<dbReference type="PANTHER" id="PTHR47506">
    <property type="entry name" value="TRANSCRIPTIONAL REGULATORY PROTEIN"/>
    <property type="match status" value="1"/>
</dbReference>
<dbReference type="SUPFAM" id="SSF48498">
    <property type="entry name" value="Tetracyclin repressor-like, C-terminal domain"/>
    <property type="match status" value="1"/>
</dbReference>
<dbReference type="GO" id="GO:0003677">
    <property type="term" value="F:DNA binding"/>
    <property type="evidence" value="ECO:0007669"/>
    <property type="project" value="UniProtKB-UniRule"/>
</dbReference>
<dbReference type="Gene3D" id="1.10.10.60">
    <property type="entry name" value="Homeodomain-like"/>
    <property type="match status" value="1"/>
</dbReference>
<protein>
    <submittedName>
        <fullName evidence="6">Transcriptional regulator, TetR family</fullName>
    </submittedName>
</protein>
<keyword evidence="1" id="KW-0805">Transcription regulation</keyword>
<dbReference type="RefSeq" id="WP_044937708.1">
    <property type="nucleotide sequence ID" value="NZ_FNZX01000004.1"/>
</dbReference>
<dbReference type="SUPFAM" id="SSF46689">
    <property type="entry name" value="Homeodomain-like"/>
    <property type="match status" value="1"/>
</dbReference>
<sequence length="186" mass="21499">MNERILEGALKVFREKGPKFTMDDIASEMKMSKKTIYTIFTDKNELMCEMMNFAFDLIKESEDKIYYDNSLTRIEKIRSILSVLPESYYGFEYTAMHQLATKYPKAYEIMQERLDSGWDKTLDLLRGGIAEGEIREIDLNIFKLMYEACVEQLLMGDFLQGSSKDYPTALAEVVDVMVDGIIVKGK</sequence>
<dbReference type="Proteomes" id="UP000182321">
    <property type="component" value="Unassembled WGS sequence"/>
</dbReference>
<dbReference type="InterPro" id="IPR001647">
    <property type="entry name" value="HTH_TetR"/>
</dbReference>
<evidence type="ECO:0000256" key="1">
    <source>
        <dbReference type="ARBA" id="ARBA00023015"/>
    </source>
</evidence>
<evidence type="ECO:0000259" key="5">
    <source>
        <dbReference type="PROSITE" id="PS50977"/>
    </source>
</evidence>
<dbReference type="InterPro" id="IPR009057">
    <property type="entry name" value="Homeodomain-like_sf"/>
</dbReference>
<keyword evidence="7" id="KW-1185">Reference proteome</keyword>
<dbReference type="Gene3D" id="1.10.357.10">
    <property type="entry name" value="Tetracycline Repressor, domain 2"/>
    <property type="match status" value="1"/>
</dbReference>
<feature type="DNA-binding region" description="H-T-H motif" evidence="4">
    <location>
        <begin position="21"/>
        <end position="40"/>
    </location>
</feature>
<accession>A0A1H7GGK8</accession>
<evidence type="ECO:0000256" key="3">
    <source>
        <dbReference type="ARBA" id="ARBA00023163"/>
    </source>
</evidence>
<evidence type="ECO:0000313" key="7">
    <source>
        <dbReference type="Proteomes" id="UP000182321"/>
    </source>
</evidence>
<dbReference type="EMBL" id="FNZX01000004">
    <property type="protein sequence ID" value="SEK35610.1"/>
    <property type="molecule type" value="Genomic_DNA"/>
</dbReference>
<dbReference type="AlphaFoldDB" id="A0A1H7GGK8"/>
<evidence type="ECO:0000256" key="2">
    <source>
        <dbReference type="ARBA" id="ARBA00023125"/>
    </source>
</evidence>
<keyword evidence="2 4" id="KW-0238">DNA-binding</keyword>
<dbReference type="Pfam" id="PF00440">
    <property type="entry name" value="TetR_N"/>
    <property type="match status" value="1"/>
</dbReference>
<dbReference type="InterPro" id="IPR036271">
    <property type="entry name" value="Tet_transcr_reg_TetR-rel_C_sf"/>
</dbReference>
<evidence type="ECO:0000313" key="6">
    <source>
        <dbReference type="EMBL" id="SEK35610.1"/>
    </source>
</evidence>
<evidence type="ECO:0000256" key="4">
    <source>
        <dbReference type="PROSITE-ProRule" id="PRU00335"/>
    </source>
</evidence>
<keyword evidence="3" id="KW-0804">Transcription</keyword>
<proteinExistence type="predicted"/>
<dbReference type="PROSITE" id="PS50977">
    <property type="entry name" value="HTH_TETR_2"/>
    <property type="match status" value="1"/>
</dbReference>